<comment type="function">
    <text evidence="6">Binds and transfers iron-sulfur (Fe-S) clusters to target apoproteins. Can hydrolyze ATP.</text>
</comment>
<dbReference type="EMBL" id="MINN01000128">
    <property type="protein sequence ID" value="OIU68716.1"/>
    <property type="molecule type" value="Genomic_DNA"/>
</dbReference>
<dbReference type="GO" id="GO:0051539">
    <property type="term" value="F:4 iron, 4 sulfur cluster binding"/>
    <property type="evidence" value="ECO:0007669"/>
    <property type="project" value="TreeGrafter"/>
</dbReference>
<dbReference type="RefSeq" id="WP_071620141.1">
    <property type="nucleotide sequence ID" value="NZ_MINN01000128.1"/>
</dbReference>
<feature type="binding site" evidence="6">
    <location>
        <begin position="12"/>
        <end position="19"/>
    </location>
    <ligand>
        <name>ATP</name>
        <dbReference type="ChEBI" id="CHEBI:30616"/>
    </ligand>
</feature>
<evidence type="ECO:0000256" key="2">
    <source>
        <dbReference type="ARBA" id="ARBA00022741"/>
    </source>
</evidence>
<dbReference type="Pfam" id="PF10609">
    <property type="entry name" value="ParA"/>
    <property type="match status" value="1"/>
</dbReference>
<evidence type="ECO:0000256" key="6">
    <source>
        <dbReference type="HAMAP-Rule" id="MF_02040"/>
    </source>
</evidence>
<comment type="caution">
    <text evidence="7">The sequence shown here is derived from an EMBL/GenBank/DDBJ whole genome shotgun (WGS) entry which is preliminary data.</text>
</comment>
<keyword evidence="8" id="KW-1185">Reference proteome</keyword>
<dbReference type="FunFam" id="3.40.50.300:FF:001119">
    <property type="entry name" value="Iron-sulfur cluster carrier protein"/>
    <property type="match status" value="1"/>
</dbReference>
<keyword evidence="2 6" id="KW-0547">Nucleotide-binding</keyword>
<dbReference type="GO" id="GO:0140663">
    <property type="term" value="F:ATP-dependent FeS chaperone activity"/>
    <property type="evidence" value="ECO:0007669"/>
    <property type="project" value="InterPro"/>
</dbReference>
<name>A0A1J6VWI9_9BACI</name>
<dbReference type="SUPFAM" id="SSF52540">
    <property type="entry name" value="P-loop containing nucleoside triphosphate hydrolases"/>
    <property type="match status" value="1"/>
</dbReference>
<comment type="subunit">
    <text evidence="6">Homodimer.</text>
</comment>
<dbReference type="Gene3D" id="3.40.50.300">
    <property type="entry name" value="P-loop containing nucleotide triphosphate hydrolases"/>
    <property type="match status" value="1"/>
</dbReference>
<reference evidence="7 8" key="1">
    <citation type="submission" date="2016-09" db="EMBL/GenBank/DDBJ databases">
        <title>Bacillus aquimaris SAMM genome sequence reveals colonization and biosurfactant production capacities.</title>
        <authorList>
            <person name="Waghmode S.R."/>
            <person name="Suryavanshi M.V."/>
        </authorList>
    </citation>
    <scope>NUCLEOTIDE SEQUENCE [LARGE SCALE GENOMIC DNA]</scope>
    <source>
        <strain evidence="7 8">SAMM</strain>
    </source>
</reference>
<dbReference type="GO" id="GO:0046872">
    <property type="term" value="F:metal ion binding"/>
    <property type="evidence" value="ECO:0007669"/>
    <property type="project" value="UniProtKB-KW"/>
</dbReference>
<sequence length="245" mass="26828">MLSGNVIAITSGKGGVGKSTVSTNLAVSLARQGKSVALIDLDIYGFSIPKMMNVDSRPKTFNGKIIPVESHGVKIMSMGFLIKNNDPVVWRGPMLGKMVEHFSKDVMWGELDYCILDMPPGTGDIALDMHLNIPQSKEIIVTTPHQTASIVAERAGTMAQKAEHDILGVIENMSYFQPKESNEKYFLFGKGGGDLLAERLDTDVLAKLPIEEPIETSETPSIYGEDTSLFQHYSQLAEVIDQKIK</sequence>
<keyword evidence="4 6" id="KW-0408">Iron</keyword>
<proteinExistence type="inferred from homology"/>
<dbReference type="CDD" id="cd02037">
    <property type="entry name" value="Mrp_NBP35"/>
    <property type="match status" value="1"/>
</dbReference>
<keyword evidence="6" id="KW-0378">Hydrolase</keyword>
<comment type="similarity">
    <text evidence="6">Belongs to the Mrp/NBP35 ATP-binding proteins family.</text>
</comment>
<dbReference type="OrthoDB" id="9809679at2"/>
<evidence type="ECO:0000256" key="5">
    <source>
        <dbReference type="ARBA" id="ARBA00023014"/>
    </source>
</evidence>
<dbReference type="GO" id="GO:0016226">
    <property type="term" value="P:iron-sulfur cluster assembly"/>
    <property type="evidence" value="ECO:0007669"/>
    <property type="project" value="InterPro"/>
</dbReference>
<dbReference type="InterPro" id="IPR027417">
    <property type="entry name" value="P-loop_NTPase"/>
</dbReference>
<evidence type="ECO:0000256" key="1">
    <source>
        <dbReference type="ARBA" id="ARBA00022723"/>
    </source>
</evidence>
<dbReference type="InterPro" id="IPR044304">
    <property type="entry name" value="NUBPL-like"/>
</dbReference>
<dbReference type="InterPro" id="IPR019591">
    <property type="entry name" value="Mrp/NBP35_ATP-bd"/>
</dbReference>
<dbReference type="Proteomes" id="UP000182062">
    <property type="component" value="Unassembled WGS sequence"/>
</dbReference>
<keyword evidence="5 6" id="KW-0411">Iron-sulfur</keyword>
<keyword evidence="3 6" id="KW-0067">ATP-binding</keyword>
<evidence type="ECO:0000313" key="8">
    <source>
        <dbReference type="Proteomes" id="UP000182062"/>
    </source>
</evidence>
<keyword evidence="1 6" id="KW-0479">Metal-binding</keyword>
<organism evidence="7 8">
    <name type="scientific">Rossellomorea aquimaris</name>
    <dbReference type="NCBI Taxonomy" id="189382"/>
    <lineage>
        <taxon>Bacteria</taxon>
        <taxon>Bacillati</taxon>
        <taxon>Bacillota</taxon>
        <taxon>Bacilli</taxon>
        <taxon>Bacillales</taxon>
        <taxon>Bacillaceae</taxon>
        <taxon>Rossellomorea</taxon>
    </lineage>
</organism>
<dbReference type="PANTHER" id="PTHR42961:SF2">
    <property type="entry name" value="IRON-SULFUR PROTEIN NUBPL"/>
    <property type="match status" value="1"/>
</dbReference>
<evidence type="ECO:0000256" key="3">
    <source>
        <dbReference type="ARBA" id="ARBA00022840"/>
    </source>
</evidence>
<accession>A0A1J6VWI9</accession>
<protein>
    <recommendedName>
        <fullName evidence="6">Iron-sulfur cluster carrier protein</fullName>
    </recommendedName>
</protein>
<dbReference type="InterPro" id="IPR033756">
    <property type="entry name" value="YlxH/NBP35"/>
</dbReference>
<dbReference type="PANTHER" id="PTHR42961">
    <property type="entry name" value="IRON-SULFUR PROTEIN NUBPL"/>
    <property type="match status" value="1"/>
</dbReference>
<dbReference type="GO" id="GO:0016887">
    <property type="term" value="F:ATP hydrolysis activity"/>
    <property type="evidence" value="ECO:0007669"/>
    <property type="project" value="UniProtKB-UniRule"/>
</dbReference>
<gene>
    <name evidence="7" type="ORF">BHE18_17530</name>
</gene>
<evidence type="ECO:0000313" key="7">
    <source>
        <dbReference type="EMBL" id="OIU68716.1"/>
    </source>
</evidence>
<evidence type="ECO:0000256" key="4">
    <source>
        <dbReference type="ARBA" id="ARBA00023004"/>
    </source>
</evidence>
<dbReference type="GO" id="GO:0005524">
    <property type="term" value="F:ATP binding"/>
    <property type="evidence" value="ECO:0007669"/>
    <property type="project" value="UniProtKB-UniRule"/>
</dbReference>
<dbReference type="HAMAP" id="MF_02040">
    <property type="entry name" value="Mrp_NBP35"/>
    <property type="match status" value="1"/>
</dbReference>
<dbReference type="AlphaFoldDB" id="A0A1J6VWI9"/>